<comment type="caution">
    <text evidence="5">The sequence shown here is derived from an EMBL/GenBank/DDBJ whole genome shotgun (WGS) entry which is preliminary data.</text>
</comment>
<evidence type="ECO:0000313" key="6">
    <source>
        <dbReference type="Proteomes" id="UP001374584"/>
    </source>
</evidence>
<dbReference type="InterPro" id="IPR029058">
    <property type="entry name" value="AB_hydrolase_fold"/>
</dbReference>
<evidence type="ECO:0000259" key="3">
    <source>
        <dbReference type="Pfam" id="PF01764"/>
    </source>
</evidence>
<dbReference type="AlphaFoldDB" id="A0AAN9RQU4"/>
<feature type="domain" description="Fungal lipase-type" evidence="3">
    <location>
        <begin position="204"/>
        <end position="341"/>
    </location>
</feature>
<dbReference type="EMBL" id="JAYMYR010000001">
    <property type="protein sequence ID" value="KAK7381874.1"/>
    <property type="molecule type" value="Genomic_DNA"/>
</dbReference>
<dbReference type="Proteomes" id="UP001374584">
    <property type="component" value="Unassembled WGS sequence"/>
</dbReference>
<dbReference type="GO" id="GO:0016787">
    <property type="term" value="F:hydrolase activity"/>
    <property type="evidence" value="ECO:0007669"/>
    <property type="project" value="UniProtKB-KW"/>
</dbReference>
<dbReference type="CDD" id="cd00519">
    <property type="entry name" value="Lipase_3"/>
    <property type="match status" value="1"/>
</dbReference>
<accession>A0AAN9RQU4</accession>
<feature type="region of interest" description="Disordered" evidence="2">
    <location>
        <begin position="445"/>
        <end position="476"/>
    </location>
</feature>
<dbReference type="Gene3D" id="3.40.50.1820">
    <property type="entry name" value="alpha/beta hydrolase"/>
    <property type="match status" value="1"/>
</dbReference>
<evidence type="ECO:0000256" key="2">
    <source>
        <dbReference type="SAM" id="MobiDB-lite"/>
    </source>
</evidence>
<evidence type="ECO:0000259" key="4">
    <source>
        <dbReference type="Pfam" id="PF03893"/>
    </source>
</evidence>
<keyword evidence="6" id="KW-1185">Reference proteome</keyword>
<proteinExistence type="predicted"/>
<sequence length="677" mass="74741">MIFFLSLWDLCCYRDSKIMATATMATAAGAAALLYYTLNRKLQTQDEIDEDVEESGSETPTDTPLGSARVSHRLIQAPGTWLETISTLSETLRFTYSETLGKWPIGDLAFGISFLLKRQGNYQVDSEFCGNDSVQLKGSEITAELKYLLKLLTLCWHFSKKPFPLFLEETGYDEENVLLREAKAGILKPAFTIIADHEMRCLLLLIRGTHSIKDTLTAVTGNVVPFHHTVVHQGGVRDLVLGYAHCGMVAAARWIAKLATPCLLEALGQYPDYKVKIVGHSLGGGTAAILTYVLRERKELSVATCVTFAPAACMTWELAESGVSFITSIINGADLVPTFSAASVDDLRSEVTASAWINDLRNQIEHTRILSTVYRSASALGSRLPSIATARAKVAGAGAILQPVSNGTQVVMKRAKSMAQAAWARPNLNLSSWSCMGPRRRALSAYSNSKDGEGSPRSSSTNTDSSDALLGSPKKAINAKNMNLPVSSSIEEWSSEIECGNESSSDTEVGVDHGDHQNVMDHGRYDDQMSEVELWHQLENELYDGPEVEETDVVKEIREEEAAVADEVEQAQSSVPEIKEVYRFFPPGKIMHIVTLRSETEDENDDSPTYASSDSSELDETKIGIFLTSRSLYSKLRLSQRMISDHFMPVYRRQIERLIKELEQEATEDHVTQEVVL</sequence>
<protein>
    <recommendedName>
        <fullName evidence="7">Sn1-specific diacylglycerol lipase alpha</fullName>
    </recommendedName>
</protein>
<dbReference type="InterPro" id="IPR002921">
    <property type="entry name" value="Fungal_lipase-type"/>
</dbReference>
<keyword evidence="1" id="KW-0378">Hydrolase</keyword>
<dbReference type="GO" id="GO:0016042">
    <property type="term" value="P:lipid catabolic process"/>
    <property type="evidence" value="ECO:0007669"/>
    <property type="project" value="InterPro"/>
</dbReference>
<evidence type="ECO:0000256" key="1">
    <source>
        <dbReference type="ARBA" id="ARBA00022801"/>
    </source>
</evidence>
<reference evidence="5 6" key="1">
    <citation type="submission" date="2024-01" db="EMBL/GenBank/DDBJ databases">
        <title>The genomes of 5 underutilized Papilionoideae crops provide insights into root nodulation and disease resistanc.</title>
        <authorList>
            <person name="Jiang F."/>
        </authorList>
    </citation>
    <scope>NUCLEOTIDE SEQUENCE [LARGE SCALE GENOMIC DNA]</scope>
    <source>
        <strain evidence="5">JINMINGXINNONG_FW02</strain>
        <tissue evidence="5">Leaves</tissue>
    </source>
</reference>
<evidence type="ECO:0000313" key="5">
    <source>
        <dbReference type="EMBL" id="KAK7381874.1"/>
    </source>
</evidence>
<dbReference type="PANTHER" id="PTHR46023:SF5">
    <property type="entry name" value="OS02G0780700 PROTEIN"/>
    <property type="match status" value="1"/>
</dbReference>
<dbReference type="Pfam" id="PF03893">
    <property type="entry name" value="Lipase3_N"/>
    <property type="match status" value="1"/>
</dbReference>
<dbReference type="SUPFAM" id="SSF53474">
    <property type="entry name" value="alpha/beta-Hydrolases"/>
    <property type="match status" value="1"/>
</dbReference>
<dbReference type="InterPro" id="IPR005592">
    <property type="entry name" value="Mono/diacylglycerol_lipase_N"/>
</dbReference>
<dbReference type="PANTHER" id="PTHR46023">
    <property type="entry name" value="LIPASE CLASS 3 PROTEIN-LIKE"/>
    <property type="match status" value="1"/>
</dbReference>
<organism evidence="5 6">
    <name type="scientific">Phaseolus coccineus</name>
    <name type="common">Scarlet runner bean</name>
    <name type="synonym">Phaseolus multiflorus</name>
    <dbReference type="NCBI Taxonomy" id="3886"/>
    <lineage>
        <taxon>Eukaryota</taxon>
        <taxon>Viridiplantae</taxon>
        <taxon>Streptophyta</taxon>
        <taxon>Embryophyta</taxon>
        <taxon>Tracheophyta</taxon>
        <taxon>Spermatophyta</taxon>
        <taxon>Magnoliopsida</taxon>
        <taxon>eudicotyledons</taxon>
        <taxon>Gunneridae</taxon>
        <taxon>Pentapetalae</taxon>
        <taxon>rosids</taxon>
        <taxon>fabids</taxon>
        <taxon>Fabales</taxon>
        <taxon>Fabaceae</taxon>
        <taxon>Papilionoideae</taxon>
        <taxon>50 kb inversion clade</taxon>
        <taxon>NPAAA clade</taxon>
        <taxon>indigoferoid/millettioid clade</taxon>
        <taxon>Phaseoleae</taxon>
        <taxon>Phaseolus</taxon>
    </lineage>
</organism>
<feature type="domain" description="Mono-/di-acylglycerol lipase N-terminal" evidence="4">
    <location>
        <begin position="69"/>
        <end position="148"/>
    </location>
</feature>
<gene>
    <name evidence="5" type="ORF">VNO80_00423</name>
</gene>
<evidence type="ECO:0008006" key="7">
    <source>
        <dbReference type="Google" id="ProtNLM"/>
    </source>
</evidence>
<dbReference type="Pfam" id="PF01764">
    <property type="entry name" value="Lipase_3"/>
    <property type="match status" value="1"/>
</dbReference>
<name>A0AAN9RQU4_PHACN</name>
<feature type="compositionally biased region" description="Low complexity" evidence="2">
    <location>
        <begin position="458"/>
        <end position="467"/>
    </location>
</feature>